<dbReference type="AlphaFoldDB" id="A0A2Z6AWE0"/>
<dbReference type="OrthoDB" id="329313at2"/>
<dbReference type="Proteomes" id="UP000269883">
    <property type="component" value="Chromosome"/>
</dbReference>
<evidence type="ECO:0000259" key="1">
    <source>
        <dbReference type="PROSITE" id="PS50801"/>
    </source>
</evidence>
<reference evidence="2 3" key="1">
    <citation type="journal article" date="2018" name="Sci. Adv.">
        <title>Multi-heme cytochromes provide a pathway for survival in energy-limited environments.</title>
        <authorList>
            <person name="Deng X."/>
            <person name="Dohmae N."/>
            <person name="Nealson K.H."/>
            <person name="Hashimoto K."/>
            <person name="Okamoto A."/>
        </authorList>
    </citation>
    <scope>NUCLEOTIDE SEQUENCE [LARGE SCALE GENOMIC DNA]</scope>
    <source>
        <strain evidence="2 3">IS5</strain>
    </source>
</reference>
<dbReference type="EMBL" id="AP017378">
    <property type="protein sequence ID" value="BBD07496.1"/>
    <property type="molecule type" value="Genomic_DNA"/>
</dbReference>
<dbReference type="Gene3D" id="3.30.750.24">
    <property type="entry name" value="STAS domain"/>
    <property type="match status" value="1"/>
</dbReference>
<dbReference type="InterPro" id="IPR058548">
    <property type="entry name" value="MlaB-like_STAS"/>
</dbReference>
<organism evidence="2 3">
    <name type="scientific">Desulfovibrio ferrophilus</name>
    <dbReference type="NCBI Taxonomy" id="241368"/>
    <lineage>
        <taxon>Bacteria</taxon>
        <taxon>Pseudomonadati</taxon>
        <taxon>Thermodesulfobacteriota</taxon>
        <taxon>Desulfovibrionia</taxon>
        <taxon>Desulfovibrionales</taxon>
        <taxon>Desulfovibrionaceae</taxon>
        <taxon>Desulfovibrio</taxon>
    </lineage>
</organism>
<proteinExistence type="predicted"/>
<dbReference type="GO" id="GO:0016301">
    <property type="term" value="F:kinase activity"/>
    <property type="evidence" value="ECO:0007669"/>
    <property type="project" value="UniProtKB-KW"/>
</dbReference>
<feature type="domain" description="STAS" evidence="1">
    <location>
        <begin position="15"/>
        <end position="107"/>
    </location>
</feature>
<dbReference type="KEGG" id="dfl:DFE_0770"/>
<evidence type="ECO:0000313" key="2">
    <source>
        <dbReference type="EMBL" id="BBD07496.1"/>
    </source>
</evidence>
<gene>
    <name evidence="2" type="ORF">DFE_0770</name>
</gene>
<dbReference type="Pfam" id="PF13466">
    <property type="entry name" value="STAS_2"/>
    <property type="match status" value="1"/>
</dbReference>
<accession>A0A2Z6AWE0</accession>
<dbReference type="InterPro" id="IPR036513">
    <property type="entry name" value="STAS_dom_sf"/>
</dbReference>
<keyword evidence="2" id="KW-0418">Kinase</keyword>
<dbReference type="CDD" id="cd07043">
    <property type="entry name" value="STAS_anti-anti-sigma_factors"/>
    <property type="match status" value="1"/>
</dbReference>
<name>A0A2Z6AWE0_9BACT</name>
<evidence type="ECO:0000313" key="3">
    <source>
        <dbReference type="Proteomes" id="UP000269883"/>
    </source>
</evidence>
<dbReference type="PROSITE" id="PS50801">
    <property type="entry name" value="STAS"/>
    <property type="match status" value="1"/>
</dbReference>
<keyword evidence="3" id="KW-1185">Reference proteome</keyword>
<dbReference type="RefSeq" id="WP_126376799.1">
    <property type="nucleotide sequence ID" value="NZ_AP017378.1"/>
</dbReference>
<keyword evidence="2" id="KW-0808">Transferase</keyword>
<sequence length="107" mass="11422">MAKYDMIGAGPEGTLVLSGEWTIESASMLKQAFQEALERFEELALDLSGVDRADLIFLQTVCAAQAELKSKGKNLKAAGSTSAAVEELAGTAGFLMGSVDNCFWRRS</sequence>
<dbReference type="InterPro" id="IPR002645">
    <property type="entry name" value="STAS_dom"/>
</dbReference>
<dbReference type="SUPFAM" id="SSF52091">
    <property type="entry name" value="SpoIIaa-like"/>
    <property type="match status" value="1"/>
</dbReference>
<protein>
    <submittedName>
        <fullName evidence="2">Putative CheA signal transduction histidine kinase</fullName>
    </submittedName>
</protein>